<keyword evidence="6" id="KW-1185">Reference proteome</keyword>
<dbReference type="PANTHER" id="PTHR30570">
    <property type="entry name" value="PERIPLASMIC PHOSPHATE BINDING COMPONENT OF PHOSPHATE ABC TRANSPORTER"/>
    <property type="match status" value="1"/>
</dbReference>
<dbReference type="SUPFAM" id="SSF53850">
    <property type="entry name" value="Periplasmic binding protein-like II"/>
    <property type="match status" value="1"/>
</dbReference>
<dbReference type="PANTHER" id="PTHR30570:SF1">
    <property type="entry name" value="PHOSPHATE-BINDING PROTEIN PSTS"/>
    <property type="match status" value="1"/>
</dbReference>
<dbReference type="CDD" id="cd07185">
    <property type="entry name" value="OmpA_C-like"/>
    <property type="match status" value="1"/>
</dbReference>
<dbReference type="Pfam" id="PF00691">
    <property type="entry name" value="OmpA"/>
    <property type="match status" value="1"/>
</dbReference>
<dbReference type="CDD" id="cd13653">
    <property type="entry name" value="PBP2_phosphate_like_1"/>
    <property type="match status" value="1"/>
</dbReference>
<proteinExistence type="predicted"/>
<name>A0A562RZU3_9BACT</name>
<organism evidence="5 6">
    <name type="scientific">Desulfobotulus alkaliphilus</name>
    <dbReference type="NCBI Taxonomy" id="622671"/>
    <lineage>
        <taxon>Bacteria</taxon>
        <taxon>Pseudomonadati</taxon>
        <taxon>Thermodesulfobacteriota</taxon>
        <taxon>Desulfobacteria</taxon>
        <taxon>Desulfobacterales</taxon>
        <taxon>Desulfobacteraceae</taxon>
        <taxon>Desulfobotulus</taxon>
    </lineage>
</organism>
<dbReference type="EMBL" id="VLLC01000007">
    <property type="protein sequence ID" value="TWI73984.1"/>
    <property type="molecule type" value="Genomic_DNA"/>
</dbReference>
<dbReference type="InterPro" id="IPR008969">
    <property type="entry name" value="CarboxyPept-like_regulatory"/>
</dbReference>
<dbReference type="Gene3D" id="3.30.1330.60">
    <property type="entry name" value="OmpA-like domain"/>
    <property type="match status" value="1"/>
</dbReference>
<dbReference type="SUPFAM" id="SSF103088">
    <property type="entry name" value="OmpA-like"/>
    <property type="match status" value="1"/>
</dbReference>
<dbReference type="InterPro" id="IPR006665">
    <property type="entry name" value="OmpA-like"/>
</dbReference>
<protein>
    <submittedName>
        <fullName evidence="5">Phosphate transport system substrate-binding protein</fullName>
    </submittedName>
</protein>
<dbReference type="InterPro" id="IPR024370">
    <property type="entry name" value="PBP_domain"/>
</dbReference>
<dbReference type="Proteomes" id="UP000318307">
    <property type="component" value="Unassembled WGS sequence"/>
</dbReference>
<evidence type="ECO:0000256" key="3">
    <source>
        <dbReference type="SAM" id="Phobius"/>
    </source>
</evidence>
<dbReference type="InterPro" id="IPR036737">
    <property type="entry name" value="OmpA-like_sf"/>
</dbReference>
<dbReference type="AlphaFoldDB" id="A0A562RZU3"/>
<dbReference type="PROSITE" id="PS51123">
    <property type="entry name" value="OMPA_2"/>
    <property type="match status" value="1"/>
</dbReference>
<reference evidence="5 6" key="1">
    <citation type="submission" date="2019-07" db="EMBL/GenBank/DDBJ databases">
        <title>Genome sequencing of 100 strains of the haloalkaliphilic chemolithoautotrophic sulfur-oxidizing bacterium Thioalkalivibrio.</title>
        <authorList>
            <person name="Muyzer G."/>
        </authorList>
    </citation>
    <scope>NUCLEOTIDE SEQUENCE [LARGE SCALE GENOMIC DNA]</scope>
    <source>
        <strain evidence="5 6">ASO4-4</strain>
    </source>
</reference>
<evidence type="ECO:0000256" key="1">
    <source>
        <dbReference type="ARBA" id="ARBA00022729"/>
    </source>
</evidence>
<dbReference type="InterPro" id="IPR050811">
    <property type="entry name" value="Phosphate_ABC_transporter"/>
</dbReference>
<keyword evidence="2 3" id="KW-0472">Membrane</keyword>
<comment type="caution">
    <text evidence="5">The sequence shown here is derived from an EMBL/GenBank/DDBJ whole genome shotgun (WGS) entry which is preliminary data.</text>
</comment>
<accession>A0A562RZU3</accession>
<evidence type="ECO:0000256" key="2">
    <source>
        <dbReference type="PROSITE-ProRule" id="PRU00473"/>
    </source>
</evidence>
<evidence type="ECO:0000259" key="4">
    <source>
        <dbReference type="PROSITE" id="PS51123"/>
    </source>
</evidence>
<sequence length="553" mass="60252">MLRDRESLTILIFLTAVLIFTGLIFFQIQGGSSEARSISATEDPAKTPGHFSIRTVTPEGLPLSGVEITLTDKNVQLRKSTDADGRARFSDIRVQHFILTAKAEGFTEKSAWFMSGSSEILTLEPDITKHEVILRLHGSNTIGAKYAPDLAVGYLEKLGAENIRTEKGNSPEEQEVSGMLAGKRLTVEIKAHGSSTGFASLKDGSCDIGMSSREIRDREILALQHLGDMKAVASEHVVGLDGIAIITHPANSLETLSVDAIADIFEGRIRRWEETGSRLNGGIEVYARDDKSGTYDTFKGLVLDKRKLHEGARRFESNALLSDSVTRDINGIGFTGLPYVNRAKALAVGTEAGGAIFPTFFTVATEDYPLSRRLYLYTAAAPANPHVLDFIHYALSDEGQKKAADTGFVDLSIKTFAGLVPPGDATTQISPPVEAYAKAVQGGLRLSLNFRFRSNVFELDSRGMRDLQRVIAFLEKPENHGREVLLAGFADSHGAYAYNQELSLKRAQVVADALKARGVYTVEALGVGQELPVASNETPSGRARNRRVEIWVR</sequence>
<keyword evidence="1" id="KW-0732">Signal</keyword>
<evidence type="ECO:0000313" key="5">
    <source>
        <dbReference type="EMBL" id="TWI73984.1"/>
    </source>
</evidence>
<dbReference type="Pfam" id="PF12849">
    <property type="entry name" value="PBP_like_2"/>
    <property type="match status" value="1"/>
</dbReference>
<dbReference type="GO" id="GO:0016020">
    <property type="term" value="C:membrane"/>
    <property type="evidence" value="ECO:0007669"/>
    <property type="project" value="UniProtKB-UniRule"/>
</dbReference>
<gene>
    <name evidence="5" type="ORF">LZ24_01214</name>
</gene>
<evidence type="ECO:0000313" key="6">
    <source>
        <dbReference type="Proteomes" id="UP000318307"/>
    </source>
</evidence>
<feature type="transmembrane region" description="Helical" evidence="3">
    <location>
        <begin position="7"/>
        <end position="28"/>
    </location>
</feature>
<dbReference type="Gene3D" id="3.40.190.10">
    <property type="entry name" value="Periplasmic binding protein-like II"/>
    <property type="match status" value="2"/>
</dbReference>
<dbReference type="SUPFAM" id="SSF49464">
    <property type="entry name" value="Carboxypeptidase regulatory domain-like"/>
    <property type="match status" value="1"/>
</dbReference>
<feature type="domain" description="OmpA-like" evidence="4">
    <location>
        <begin position="439"/>
        <end position="553"/>
    </location>
</feature>
<keyword evidence="3" id="KW-1133">Transmembrane helix</keyword>
<keyword evidence="3" id="KW-0812">Transmembrane</keyword>